<name>C9MR68_9BACT</name>
<reference evidence="1 2" key="1">
    <citation type="submission" date="2009-09" db="EMBL/GenBank/DDBJ databases">
        <authorList>
            <person name="Weinstock G."/>
            <person name="Sodergren E."/>
            <person name="Clifton S."/>
            <person name="Fulton L."/>
            <person name="Fulton B."/>
            <person name="Courtney L."/>
            <person name="Fronick C."/>
            <person name="Harrison M."/>
            <person name="Strong C."/>
            <person name="Farmer C."/>
            <person name="Delahaunty K."/>
            <person name="Markovic C."/>
            <person name="Hall O."/>
            <person name="Minx P."/>
            <person name="Tomlinson C."/>
            <person name="Mitreva M."/>
            <person name="Nelson J."/>
            <person name="Hou S."/>
            <person name="Wollam A."/>
            <person name="Pepin K.H."/>
            <person name="Johnson M."/>
            <person name="Bhonagiri V."/>
            <person name="Nash W.E."/>
            <person name="Warren W."/>
            <person name="Chinwalla A."/>
            <person name="Mardis E.R."/>
            <person name="Wilson R.K."/>
        </authorList>
    </citation>
    <scope>NUCLEOTIDE SEQUENCE [LARGE SCALE GENOMIC DNA]</scope>
    <source>
        <strain evidence="1 2">F0319</strain>
    </source>
</reference>
<dbReference type="STRING" id="649761.HMPREF0973_02103"/>
<protein>
    <submittedName>
        <fullName evidence="1">Uncharacterized protein</fullName>
    </submittedName>
</protein>
<evidence type="ECO:0000313" key="1">
    <source>
        <dbReference type="EMBL" id="EEX18041.1"/>
    </source>
</evidence>
<dbReference type="AlphaFoldDB" id="C9MR68"/>
<evidence type="ECO:0000313" key="2">
    <source>
        <dbReference type="Proteomes" id="UP000003327"/>
    </source>
</evidence>
<accession>C9MR68</accession>
<proteinExistence type="predicted"/>
<organism evidence="1 2">
    <name type="scientific">Prevotella veroralis F0319</name>
    <dbReference type="NCBI Taxonomy" id="649761"/>
    <lineage>
        <taxon>Bacteria</taxon>
        <taxon>Pseudomonadati</taxon>
        <taxon>Bacteroidota</taxon>
        <taxon>Bacteroidia</taxon>
        <taxon>Bacteroidales</taxon>
        <taxon>Prevotellaceae</taxon>
        <taxon>Prevotella</taxon>
    </lineage>
</organism>
<dbReference type="HOGENOM" id="CLU_3121326_0_0_10"/>
<dbReference type="Proteomes" id="UP000003327">
    <property type="component" value="Unassembled WGS sequence"/>
</dbReference>
<dbReference type="EMBL" id="ACVA01000048">
    <property type="protein sequence ID" value="EEX18041.1"/>
    <property type="molecule type" value="Genomic_DNA"/>
</dbReference>
<comment type="caution">
    <text evidence="1">The sequence shown here is derived from an EMBL/GenBank/DDBJ whole genome shotgun (WGS) entry which is preliminary data.</text>
</comment>
<sequence length="50" mass="5598">MNLTAGNLPKPVKRRGCNLRDYLKKGFLQCEGSASSHQREPLLISRRGSL</sequence>
<gene>
    <name evidence="1" type="ORF">HMPREF0973_02103</name>
</gene>
<keyword evidence="2" id="KW-1185">Reference proteome</keyword>